<keyword evidence="2" id="KW-1185">Reference proteome</keyword>
<evidence type="ECO:0000313" key="2">
    <source>
        <dbReference type="Proteomes" id="UP001519325"/>
    </source>
</evidence>
<dbReference type="Proteomes" id="UP001519325">
    <property type="component" value="Unassembled WGS sequence"/>
</dbReference>
<sequence length="95" mass="10381">MVDLEQDSSMTLSIPDVPGALILKSPRTDAARMTGSDQSRIRAIATDLSQPSHASWRVVPPAFRRKGLAALEVLATHRAQRVPVMRRPGGPMPRQ</sequence>
<dbReference type="EMBL" id="JAGGMR010000001">
    <property type="protein sequence ID" value="MBP2188508.1"/>
    <property type="molecule type" value="Genomic_DNA"/>
</dbReference>
<organism evidence="1 2">
    <name type="scientific">Nocardia goodfellowii</name>
    <dbReference type="NCBI Taxonomy" id="882446"/>
    <lineage>
        <taxon>Bacteria</taxon>
        <taxon>Bacillati</taxon>
        <taxon>Actinomycetota</taxon>
        <taxon>Actinomycetes</taxon>
        <taxon>Mycobacteriales</taxon>
        <taxon>Nocardiaceae</taxon>
        <taxon>Nocardia</taxon>
    </lineage>
</organism>
<evidence type="ECO:0000313" key="1">
    <source>
        <dbReference type="EMBL" id="MBP2188508.1"/>
    </source>
</evidence>
<protein>
    <recommendedName>
        <fullName evidence="3">GNAT family N-acetyltransferase</fullName>
    </recommendedName>
</protein>
<reference evidence="1 2" key="1">
    <citation type="submission" date="2021-03" db="EMBL/GenBank/DDBJ databases">
        <title>Sequencing the genomes of 1000 actinobacteria strains.</title>
        <authorList>
            <person name="Klenk H.-P."/>
        </authorList>
    </citation>
    <scope>NUCLEOTIDE SEQUENCE [LARGE SCALE GENOMIC DNA]</scope>
    <source>
        <strain evidence="1 2">DSM 45516</strain>
    </source>
</reference>
<accession>A0ABS4Q9Y8</accession>
<comment type="caution">
    <text evidence="1">The sequence shown here is derived from an EMBL/GenBank/DDBJ whole genome shotgun (WGS) entry which is preliminary data.</text>
</comment>
<name>A0ABS4Q9Y8_9NOCA</name>
<proteinExistence type="predicted"/>
<evidence type="ECO:0008006" key="3">
    <source>
        <dbReference type="Google" id="ProtNLM"/>
    </source>
</evidence>
<gene>
    <name evidence="1" type="ORF">BJ987_001409</name>
</gene>
<dbReference type="RefSeq" id="WP_209885835.1">
    <property type="nucleotide sequence ID" value="NZ_JAGGMR010000001.1"/>
</dbReference>